<feature type="chain" id="PRO_5019066352" evidence="2">
    <location>
        <begin position="19"/>
        <end position="278"/>
    </location>
</feature>
<dbReference type="InterPro" id="IPR025303">
    <property type="entry name" value="PdaC"/>
</dbReference>
<evidence type="ECO:0000259" key="3">
    <source>
        <dbReference type="Pfam" id="PF13739"/>
    </source>
</evidence>
<dbReference type="RefSeq" id="WP_120324374.1">
    <property type="nucleotide sequence ID" value="NZ_RAPF01000003.1"/>
</dbReference>
<dbReference type="OrthoDB" id="4760806at2"/>
<dbReference type="AlphaFoldDB" id="A0A420EMM7"/>
<feature type="region of interest" description="Disordered" evidence="1">
    <location>
        <begin position="22"/>
        <end position="49"/>
    </location>
</feature>
<name>A0A420EMM7_9SPHN</name>
<reference evidence="4 5" key="1">
    <citation type="submission" date="2018-09" db="EMBL/GenBank/DDBJ databases">
        <title>Altererythrobacter spongiae sp. nov., isolated from a marine sponge.</title>
        <authorList>
            <person name="Zhuang L."/>
            <person name="Luo L."/>
        </authorList>
    </citation>
    <scope>NUCLEOTIDE SEQUENCE [LARGE SCALE GENOMIC DNA]</scope>
    <source>
        <strain evidence="4 5">HN-Y73</strain>
    </source>
</reference>
<dbReference type="Proteomes" id="UP000284395">
    <property type="component" value="Unassembled WGS sequence"/>
</dbReference>
<feature type="domain" description="Deacetylase PdaC" evidence="3">
    <location>
        <begin position="61"/>
        <end position="151"/>
    </location>
</feature>
<evidence type="ECO:0000256" key="1">
    <source>
        <dbReference type="SAM" id="MobiDB-lite"/>
    </source>
</evidence>
<comment type="caution">
    <text evidence="4">The sequence shown here is derived from an EMBL/GenBank/DDBJ whole genome shotgun (WGS) entry which is preliminary data.</text>
</comment>
<proteinExistence type="predicted"/>
<sequence>MKRLVSVFAMAALVAACADGTENSSATASSGEKRNNSASATSKAEANNLKLTDAKPRSIDVETDLMEFSYSYPALVASIPKLASLMDSRLDDTGSALEKDAQAAKAEAEKNNYPYRTYSTQVEWKVVRDLPDWLSLSANIYTYTGGAHGMHVFDSLVWDKKANIARNPLDLFISGPSLSKVTEKAFCDALDKEREKKRGEPVRRDPDALFSECIDPVENSTIILGSSDGQSFDRIGFLVPPYNAGPYVEGEYEVTLPVTAEIKTMVKPEFRSSFVLGK</sequence>
<dbReference type="Gene3D" id="3.30.565.40">
    <property type="entry name" value="Fervidobacterium nodosum Rt17-B1 like"/>
    <property type="match status" value="1"/>
</dbReference>
<evidence type="ECO:0000313" key="5">
    <source>
        <dbReference type="Proteomes" id="UP000284395"/>
    </source>
</evidence>
<keyword evidence="5" id="KW-1185">Reference proteome</keyword>
<organism evidence="4 5">
    <name type="scientific">Altericroceibacterium spongiae</name>
    <dbReference type="NCBI Taxonomy" id="2320269"/>
    <lineage>
        <taxon>Bacteria</taxon>
        <taxon>Pseudomonadati</taxon>
        <taxon>Pseudomonadota</taxon>
        <taxon>Alphaproteobacteria</taxon>
        <taxon>Sphingomonadales</taxon>
        <taxon>Erythrobacteraceae</taxon>
        <taxon>Altericroceibacterium</taxon>
    </lineage>
</organism>
<keyword evidence="2" id="KW-0732">Signal</keyword>
<dbReference type="EMBL" id="RAPF01000003">
    <property type="protein sequence ID" value="RKF21969.1"/>
    <property type="molecule type" value="Genomic_DNA"/>
</dbReference>
<evidence type="ECO:0000313" key="4">
    <source>
        <dbReference type="EMBL" id="RKF21969.1"/>
    </source>
</evidence>
<dbReference type="Pfam" id="PF13739">
    <property type="entry name" value="PdaC"/>
    <property type="match status" value="1"/>
</dbReference>
<evidence type="ECO:0000256" key="2">
    <source>
        <dbReference type="SAM" id="SignalP"/>
    </source>
</evidence>
<feature type="compositionally biased region" description="Polar residues" evidence="1">
    <location>
        <begin position="22"/>
        <end position="45"/>
    </location>
</feature>
<dbReference type="PROSITE" id="PS51257">
    <property type="entry name" value="PROKAR_LIPOPROTEIN"/>
    <property type="match status" value="1"/>
</dbReference>
<feature type="signal peptide" evidence="2">
    <location>
        <begin position="1"/>
        <end position="18"/>
    </location>
</feature>
<protein>
    <submittedName>
        <fullName evidence="4">DUF3298/DUF4163 domain-containing protein</fullName>
    </submittedName>
</protein>
<accession>A0A420EMM7</accession>
<gene>
    <name evidence="4" type="ORF">D6851_08145</name>
</gene>